<evidence type="ECO:0000313" key="2">
    <source>
        <dbReference type="EMBL" id="KAH7233286.1"/>
    </source>
</evidence>
<feature type="region of interest" description="Disordered" evidence="1">
    <location>
        <begin position="1"/>
        <end position="29"/>
    </location>
</feature>
<comment type="caution">
    <text evidence="2">The sequence shown here is derived from an EMBL/GenBank/DDBJ whole genome shotgun (WGS) entry which is preliminary data.</text>
</comment>
<dbReference type="Proteomes" id="UP000813427">
    <property type="component" value="Unassembled WGS sequence"/>
</dbReference>
<evidence type="ECO:0000313" key="3">
    <source>
        <dbReference type="Proteomes" id="UP000813427"/>
    </source>
</evidence>
<protein>
    <submittedName>
        <fullName evidence="2">Uncharacterized protein</fullName>
    </submittedName>
</protein>
<dbReference type="AlphaFoldDB" id="A0A8K0RKC1"/>
<proteinExistence type="predicted"/>
<keyword evidence="3" id="KW-1185">Reference proteome</keyword>
<feature type="compositionally biased region" description="Polar residues" evidence="1">
    <location>
        <begin position="7"/>
        <end position="18"/>
    </location>
</feature>
<name>A0A8K0RKC1_9HYPO</name>
<evidence type="ECO:0000256" key="1">
    <source>
        <dbReference type="SAM" id="MobiDB-lite"/>
    </source>
</evidence>
<sequence length="217" mass="24065">MADKHPSNNPNHVSQATESESEIPPHQRKLNFDHRLVTITISELNTIKSLIESPDALSVADLRLWLGKGEKSRDPSGHPPGWQLGQYKHLLPRKQDEQRFVPETLPVPDRPDVSPLPPIAAVHHDIPNPKCPSMNIAKQILGQRQASAYHARHIECSNIILDALTVPLMPLLPHVETPEMAALFERLDIAQWKLSMLVLNVGHYCGLSVSGGTSAEL</sequence>
<organism evidence="2 3">
    <name type="scientific">Fusarium tricinctum</name>
    <dbReference type="NCBI Taxonomy" id="61284"/>
    <lineage>
        <taxon>Eukaryota</taxon>
        <taxon>Fungi</taxon>
        <taxon>Dikarya</taxon>
        <taxon>Ascomycota</taxon>
        <taxon>Pezizomycotina</taxon>
        <taxon>Sordariomycetes</taxon>
        <taxon>Hypocreomycetidae</taxon>
        <taxon>Hypocreales</taxon>
        <taxon>Nectriaceae</taxon>
        <taxon>Fusarium</taxon>
        <taxon>Fusarium tricinctum species complex</taxon>
    </lineage>
</organism>
<dbReference type="OrthoDB" id="10458202at2759"/>
<dbReference type="EMBL" id="JAGPXF010000008">
    <property type="protein sequence ID" value="KAH7233286.1"/>
    <property type="molecule type" value="Genomic_DNA"/>
</dbReference>
<accession>A0A8K0RKC1</accession>
<reference evidence="2" key="1">
    <citation type="journal article" date="2021" name="Nat. Commun.">
        <title>Genetic determinants of endophytism in the Arabidopsis root mycobiome.</title>
        <authorList>
            <person name="Mesny F."/>
            <person name="Miyauchi S."/>
            <person name="Thiergart T."/>
            <person name="Pickel B."/>
            <person name="Atanasova L."/>
            <person name="Karlsson M."/>
            <person name="Huettel B."/>
            <person name="Barry K.W."/>
            <person name="Haridas S."/>
            <person name="Chen C."/>
            <person name="Bauer D."/>
            <person name="Andreopoulos W."/>
            <person name="Pangilinan J."/>
            <person name="LaButti K."/>
            <person name="Riley R."/>
            <person name="Lipzen A."/>
            <person name="Clum A."/>
            <person name="Drula E."/>
            <person name="Henrissat B."/>
            <person name="Kohler A."/>
            <person name="Grigoriev I.V."/>
            <person name="Martin F.M."/>
            <person name="Hacquard S."/>
        </authorList>
    </citation>
    <scope>NUCLEOTIDE SEQUENCE</scope>
    <source>
        <strain evidence="2">MPI-SDFR-AT-0068</strain>
    </source>
</reference>
<gene>
    <name evidence="2" type="ORF">BKA59DRAFT_517709</name>
</gene>